<name>A0ABU0HIB8_9HYPH</name>
<evidence type="ECO:0000313" key="2">
    <source>
        <dbReference type="EMBL" id="MDQ0441224.1"/>
    </source>
</evidence>
<evidence type="ECO:0008006" key="4">
    <source>
        <dbReference type="Google" id="ProtNLM"/>
    </source>
</evidence>
<accession>A0ABU0HIB8</accession>
<evidence type="ECO:0000256" key="1">
    <source>
        <dbReference type="SAM" id="Phobius"/>
    </source>
</evidence>
<reference evidence="2 3" key="1">
    <citation type="submission" date="2023-07" db="EMBL/GenBank/DDBJ databases">
        <title>Genomic Encyclopedia of Type Strains, Phase IV (KMG-IV): sequencing the most valuable type-strain genomes for metagenomic binning, comparative biology and taxonomic classification.</title>
        <authorList>
            <person name="Goeker M."/>
        </authorList>
    </citation>
    <scope>NUCLEOTIDE SEQUENCE [LARGE SCALE GENOMIC DNA]</scope>
    <source>
        <strain evidence="2 3">DSM 19562</strain>
    </source>
</reference>
<dbReference type="RefSeq" id="WP_238246969.1">
    <property type="nucleotide sequence ID" value="NZ_BPQX01000001.1"/>
</dbReference>
<keyword evidence="1" id="KW-0472">Membrane</keyword>
<feature type="transmembrane region" description="Helical" evidence="1">
    <location>
        <begin position="62"/>
        <end position="84"/>
    </location>
</feature>
<keyword evidence="3" id="KW-1185">Reference proteome</keyword>
<gene>
    <name evidence="2" type="ORF">QO016_000701</name>
</gene>
<dbReference type="Proteomes" id="UP001236369">
    <property type="component" value="Unassembled WGS sequence"/>
</dbReference>
<dbReference type="EMBL" id="JAUSVV010000001">
    <property type="protein sequence ID" value="MDQ0441224.1"/>
    <property type="molecule type" value="Genomic_DNA"/>
</dbReference>
<dbReference type="Pfam" id="PF13430">
    <property type="entry name" value="DUF4112"/>
    <property type="match status" value="1"/>
</dbReference>
<sequence>MTMSATRIPPQDFPRRDIPHDATFGAIDLGREASLARLEALAHLMDTAFVIPGINRRVGFDALIGLVPLVGDVAGMVISSFIVYEARRLGAPRWLIGRMALNVAFDGVIGAVPVAGDIFDAAFKANRRNVRLLRRWLERSGAVRPVEIEGTATRIAG</sequence>
<dbReference type="PANTHER" id="PTHR35519:SF2">
    <property type="entry name" value="PH DOMAIN PROTEIN"/>
    <property type="match status" value="1"/>
</dbReference>
<proteinExistence type="predicted"/>
<comment type="caution">
    <text evidence="2">The sequence shown here is derived from an EMBL/GenBank/DDBJ whole genome shotgun (WGS) entry which is preliminary data.</text>
</comment>
<evidence type="ECO:0000313" key="3">
    <source>
        <dbReference type="Proteomes" id="UP001236369"/>
    </source>
</evidence>
<keyword evidence="1" id="KW-0812">Transmembrane</keyword>
<keyword evidence="1" id="KW-1133">Transmembrane helix</keyword>
<protein>
    <recommendedName>
        <fullName evidence="4">DUF4112 domain-containing protein</fullName>
    </recommendedName>
</protein>
<organism evidence="2 3">
    <name type="scientific">Methylobacterium persicinum</name>
    <dbReference type="NCBI Taxonomy" id="374426"/>
    <lineage>
        <taxon>Bacteria</taxon>
        <taxon>Pseudomonadati</taxon>
        <taxon>Pseudomonadota</taxon>
        <taxon>Alphaproteobacteria</taxon>
        <taxon>Hyphomicrobiales</taxon>
        <taxon>Methylobacteriaceae</taxon>
        <taxon>Methylobacterium</taxon>
    </lineage>
</organism>
<dbReference type="PANTHER" id="PTHR35519">
    <property type="entry name" value="MEMBRANE PROTEINS"/>
    <property type="match status" value="1"/>
</dbReference>
<dbReference type="InterPro" id="IPR025187">
    <property type="entry name" value="DUF4112"/>
</dbReference>